<proteinExistence type="predicted"/>
<evidence type="ECO:0000313" key="1">
    <source>
        <dbReference type="EMBL" id="EXZ41668.1"/>
    </source>
</evidence>
<dbReference type="Proteomes" id="UP000022272">
    <property type="component" value="Unassembled WGS sequence"/>
</dbReference>
<dbReference type="EMBL" id="JGDM01000204">
    <property type="protein sequence ID" value="EXZ41668.1"/>
    <property type="molecule type" value="Genomic_DNA"/>
</dbReference>
<reference evidence="1 2" key="1">
    <citation type="submission" date="2014-02" db="EMBL/GenBank/DDBJ databases">
        <authorList>
            <person name="Sears C."/>
            <person name="Carroll K."/>
            <person name="Sack B.R."/>
            <person name="Qadri F."/>
            <person name="Myers L.L."/>
            <person name="Chung G.-T."/>
            <person name="Escheverria P."/>
            <person name="Fraser C.M."/>
            <person name="Sadzewicz L."/>
            <person name="Shefchek K.A."/>
            <person name="Tallon L."/>
            <person name="Das S.P."/>
            <person name="Daugherty S."/>
            <person name="Mongodin E.F."/>
        </authorList>
    </citation>
    <scope>NUCLEOTIDE SEQUENCE [LARGE SCALE GENOMIC DNA]</scope>
    <source>
        <strain evidence="1 2">2-F-2 #4</strain>
    </source>
</reference>
<accession>A0A015YBV6</accession>
<dbReference type="PATRIC" id="fig|1339280.3.peg.4943"/>
<evidence type="ECO:0000313" key="2">
    <source>
        <dbReference type="Proteomes" id="UP000022272"/>
    </source>
</evidence>
<dbReference type="RefSeq" id="WP_005783045.1">
    <property type="nucleotide sequence ID" value="NZ_JGDM01000204.1"/>
</dbReference>
<name>A0A015YBV6_BACFG</name>
<sequence length="94" mass="10338">MVILKKINAKGKQRHIKALSDDEMKNLFGGYSFPVDSDSCSSSDGIQDCSGICPPHSYFDGIGIRTLERTCVFLGHPDGQHKGCICAVLDEYDR</sequence>
<protein>
    <submittedName>
        <fullName evidence="1">Uncharacterized protein</fullName>
    </submittedName>
</protein>
<dbReference type="AlphaFoldDB" id="A0A015YBV6"/>
<organism evidence="1 2">
    <name type="scientific">Bacteroides fragilis str. 2-F-2 #4</name>
    <dbReference type="NCBI Taxonomy" id="1339280"/>
    <lineage>
        <taxon>Bacteria</taxon>
        <taxon>Pseudomonadati</taxon>
        <taxon>Bacteroidota</taxon>
        <taxon>Bacteroidia</taxon>
        <taxon>Bacteroidales</taxon>
        <taxon>Bacteroidaceae</taxon>
        <taxon>Bacteroides</taxon>
    </lineage>
</organism>
<gene>
    <name evidence="1" type="ORF">M076_5220</name>
</gene>
<comment type="caution">
    <text evidence="1">The sequence shown here is derived from an EMBL/GenBank/DDBJ whole genome shotgun (WGS) entry which is preliminary data.</text>
</comment>